<protein>
    <submittedName>
        <fullName evidence="9">Glycosyltransferase</fullName>
    </submittedName>
</protein>
<comment type="pathway">
    <text evidence="2">Lipid metabolism; sphingolipid metabolism.</text>
</comment>
<evidence type="ECO:0000256" key="2">
    <source>
        <dbReference type="ARBA" id="ARBA00004760"/>
    </source>
</evidence>
<dbReference type="InterPro" id="IPR029044">
    <property type="entry name" value="Nucleotide-diphossugar_trans"/>
</dbReference>
<dbReference type="CDD" id="cd02520">
    <property type="entry name" value="Glucosylceramide_synthase"/>
    <property type="match status" value="1"/>
</dbReference>
<gene>
    <name evidence="9" type="ORF">H7F16_15160</name>
</gene>
<dbReference type="RefSeq" id="WP_185798460.1">
    <property type="nucleotide sequence ID" value="NZ_JACLQD010000004.1"/>
</dbReference>
<dbReference type="GO" id="GO:0006679">
    <property type="term" value="P:glucosylceramide biosynthetic process"/>
    <property type="evidence" value="ECO:0007669"/>
    <property type="project" value="TreeGrafter"/>
</dbReference>
<proteinExistence type="predicted"/>
<evidence type="ECO:0000256" key="3">
    <source>
        <dbReference type="ARBA" id="ARBA00004991"/>
    </source>
</evidence>
<keyword evidence="10" id="KW-1185">Reference proteome</keyword>
<dbReference type="EMBL" id="JACLQD010000004">
    <property type="protein sequence ID" value="MBC2836856.1"/>
    <property type="molecule type" value="Genomic_DNA"/>
</dbReference>
<evidence type="ECO:0000256" key="7">
    <source>
        <dbReference type="ARBA" id="ARBA00022989"/>
    </source>
</evidence>
<organism evidence="9 10">
    <name type="scientific">Paragemmobacter straminiformis</name>
    <dbReference type="NCBI Taxonomy" id="2045119"/>
    <lineage>
        <taxon>Bacteria</taxon>
        <taxon>Pseudomonadati</taxon>
        <taxon>Pseudomonadota</taxon>
        <taxon>Alphaproteobacteria</taxon>
        <taxon>Rhodobacterales</taxon>
        <taxon>Paracoccaceae</taxon>
        <taxon>Paragemmobacter</taxon>
    </lineage>
</organism>
<dbReference type="Gene3D" id="3.90.550.10">
    <property type="entry name" value="Spore Coat Polysaccharide Biosynthesis Protein SpsA, Chain A"/>
    <property type="match status" value="1"/>
</dbReference>
<dbReference type="PANTHER" id="PTHR12726:SF0">
    <property type="entry name" value="CERAMIDE GLUCOSYLTRANSFERASE"/>
    <property type="match status" value="1"/>
</dbReference>
<evidence type="ECO:0000313" key="9">
    <source>
        <dbReference type="EMBL" id="MBC2836856.1"/>
    </source>
</evidence>
<evidence type="ECO:0000256" key="1">
    <source>
        <dbReference type="ARBA" id="ARBA00004141"/>
    </source>
</evidence>
<dbReference type="PANTHER" id="PTHR12726">
    <property type="entry name" value="CERAMIDE GLUCOSYLTRANSFERASE"/>
    <property type="match status" value="1"/>
</dbReference>
<evidence type="ECO:0000256" key="5">
    <source>
        <dbReference type="ARBA" id="ARBA00022679"/>
    </source>
</evidence>
<evidence type="ECO:0000256" key="8">
    <source>
        <dbReference type="ARBA" id="ARBA00023136"/>
    </source>
</evidence>
<keyword evidence="7" id="KW-1133">Transmembrane helix</keyword>
<comment type="subcellular location">
    <subcellularLocation>
        <location evidence="1">Membrane</location>
        <topology evidence="1">Multi-pass membrane protein</topology>
    </subcellularLocation>
</comment>
<evidence type="ECO:0000313" key="10">
    <source>
        <dbReference type="Proteomes" id="UP000555411"/>
    </source>
</evidence>
<accession>A0A842IB99</accession>
<dbReference type="SUPFAM" id="SSF53448">
    <property type="entry name" value="Nucleotide-diphospho-sugar transferases"/>
    <property type="match status" value="1"/>
</dbReference>
<keyword evidence="6" id="KW-0812">Transmembrane</keyword>
<dbReference type="GO" id="GO:0016020">
    <property type="term" value="C:membrane"/>
    <property type="evidence" value="ECO:0007669"/>
    <property type="project" value="UniProtKB-SubCell"/>
</dbReference>
<keyword evidence="4" id="KW-0328">Glycosyltransferase</keyword>
<evidence type="ECO:0000256" key="4">
    <source>
        <dbReference type="ARBA" id="ARBA00022676"/>
    </source>
</evidence>
<comment type="caution">
    <text evidence="9">The sequence shown here is derived from an EMBL/GenBank/DDBJ whole genome shotgun (WGS) entry which is preliminary data.</text>
</comment>
<dbReference type="AlphaFoldDB" id="A0A842IB99"/>
<sequence length="369" mass="39805">MPAAALALFATACTAAHLGSTALVARRLMRPRPLPQGGTPLITLLRPACGLDAQDAETLGSSFLQDYPAYEVVFCVARSDDPVVPLLRDLIARHPRIPARLLLGEDRITANPKLNNLQKGWTGSTSAWVAMADSNLLLPPDYLRTLIACWQGKTGLVSSPPAGIRPEGLAASIECAFLNGNQARLQLAADSLGFGFAQGKTMFWRRDTLDAAGGLPAIARDLAEDAAATKLVRSLGKRVTLTPRPFAQPIGKRSLRAVWNRQLRWSRVRRDAFPRFFLLEPVNGPLLPAIACAAAFGPLPALALLKLWYLAEAALLRAAGWPCGWRDLLAMPLRDAMLLPIWLATFASRGITWRGTSMQPPGATVLAAE</sequence>
<evidence type="ECO:0000256" key="6">
    <source>
        <dbReference type="ARBA" id="ARBA00022692"/>
    </source>
</evidence>
<keyword evidence="5 9" id="KW-0808">Transferase</keyword>
<dbReference type="Pfam" id="PF13506">
    <property type="entry name" value="Glyco_transf_21"/>
    <property type="match status" value="1"/>
</dbReference>
<dbReference type="GO" id="GO:0008120">
    <property type="term" value="F:ceramide glucosyltransferase activity"/>
    <property type="evidence" value="ECO:0007669"/>
    <property type="project" value="TreeGrafter"/>
</dbReference>
<name>A0A842IB99_9RHOB</name>
<dbReference type="InterPro" id="IPR025993">
    <property type="entry name" value="Ceramide_glucosylTrfase"/>
</dbReference>
<dbReference type="Proteomes" id="UP000555411">
    <property type="component" value="Unassembled WGS sequence"/>
</dbReference>
<keyword evidence="8" id="KW-0472">Membrane</keyword>
<comment type="pathway">
    <text evidence="3">Sphingolipid metabolism.</text>
</comment>
<reference evidence="9 10" key="1">
    <citation type="journal article" date="2017" name="Int. J. Syst. Evol. Microbiol.">
        <title>Gemmobacter straminiformis sp. nov., isolated from an artificial fountain.</title>
        <authorList>
            <person name="Kang J.Y."/>
            <person name="Kim M.J."/>
            <person name="Chun J."/>
            <person name="Son K.P."/>
            <person name="Jahng K.Y."/>
        </authorList>
    </citation>
    <scope>NUCLEOTIDE SEQUENCE [LARGE SCALE GENOMIC DNA]</scope>
    <source>
        <strain evidence="9 10">CAM-8</strain>
    </source>
</reference>